<dbReference type="EMBL" id="JAGPNK010000008">
    <property type="protein sequence ID" value="KAH7316684.1"/>
    <property type="molecule type" value="Genomic_DNA"/>
</dbReference>
<name>A0A8K0ST43_9HYPO</name>
<accession>A0A8K0ST43</accession>
<keyword evidence="3" id="KW-1185">Reference proteome</keyword>
<protein>
    <submittedName>
        <fullName evidence="2">Uncharacterized protein</fullName>
    </submittedName>
</protein>
<dbReference type="Proteomes" id="UP000813444">
    <property type="component" value="Unassembled WGS sequence"/>
</dbReference>
<feature type="signal peptide" evidence="1">
    <location>
        <begin position="1"/>
        <end position="16"/>
    </location>
</feature>
<evidence type="ECO:0000313" key="3">
    <source>
        <dbReference type="Proteomes" id="UP000813444"/>
    </source>
</evidence>
<reference evidence="2" key="1">
    <citation type="journal article" date="2021" name="Nat. Commun.">
        <title>Genetic determinants of endophytism in the Arabidopsis root mycobiome.</title>
        <authorList>
            <person name="Mesny F."/>
            <person name="Miyauchi S."/>
            <person name="Thiergart T."/>
            <person name="Pickel B."/>
            <person name="Atanasova L."/>
            <person name="Karlsson M."/>
            <person name="Huettel B."/>
            <person name="Barry K.W."/>
            <person name="Haridas S."/>
            <person name="Chen C."/>
            <person name="Bauer D."/>
            <person name="Andreopoulos W."/>
            <person name="Pangilinan J."/>
            <person name="LaButti K."/>
            <person name="Riley R."/>
            <person name="Lipzen A."/>
            <person name="Clum A."/>
            <person name="Drula E."/>
            <person name="Henrissat B."/>
            <person name="Kohler A."/>
            <person name="Grigoriev I.V."/>
            <person name="Martin F.M."/>
            <person name="Hacquard S."/>
        </authorList>
    </citation>
    <scope>NUCLEOTIDE SEQUENCE</scope>
    <source>
        <strain evidence="2">MPI-CAGE-CH-0235</strain>
    </source>
</reference>
<sequence>MTGHAHLFTIWPWASCLGPCCPGRGNQNIMPILVSFLISHGRPWDSADSEEISCYTKCLAWGTGRISVRQGPSPSRSAHASWTRWAALLS</sequence>
<organism evidence="2 3">
    <name type="scientific">Stachybotrys elegans</name>
    <dbReference type="NCBI Taxonomy" id="80388"/>
    <lineage>
        <taxon>Eukaryota</taxon>
        <taxon>Fungi</taxon>
        <taxon>Dikarya</taxon>
        <taxon>Ascomycota</taxon>
        <taxon>Pezizomycotina</taxon>
        <taxon>Sordariomycetes</taxon>
        <taxon>Hypocreomycetidae</taxon>
        <taxon>Hypocreales</taxon>
        <taxon>Stachybotryaceae</taxon>
        <taxon>Stachybotrys</taxon>
    </lineage>
</organism>
<evidence type="ECO:0000256" key="1">
    <source>
        <dbReference type="SAM" id="SignalP"/>
    </source>
</evidence>
<gene>
    <name evidence="2" type="ORF">B0I35DRAFT_433755</name>
</gene>
<evidence type="ECO:0000313" key="2">
    <source>
        <dbReference type="EMBL" id="KAH7316684.1"/>
    </source>
</evidence>
<comment type="caution">
    <text evidence="2">The sequence shown here is derived from an EMBL/GenBank/DDBJ whole genome shotgun (WGS) entry which is preliminary data.</text>
</comment>
<proteinExistence type="predicted"/>
<dbReference type="AlphaFoldDB" id="A0A8K0ST43"/>
<feature type="chain" id="PRO_5035446760" evidence="1">
    <location>
        <begin position="17"/>
        <end position="90"/>
    </location>
</feature>
<keyword evidence="1" id="KW-0732">Signal</keyword>